<dbReference type="EMBL" id="BARU01032616">
    <property type="protein sequence ID" value="GAH73138.1"/>
    <property type="molecule type" value="Genomic_DNA"/>
</dbReference>
<comment type="caution">
    <text evidence="1">The sequence shown here is derived from an EMBL/GenBank/DDBJ whole genome shotgun (WGS) entry which is preliminary data.</text>
</comment>
<gene>
    <name evidence="1" type="ORF">S03H2_51416</name>
</gene>
<dbReference type="AlphaFoldDB" id="X1JTL2"/>
<evidence type="ECO:0000313" key="1">
    <source>
        <dbReference type="EMBL" id="GAH73138.1"/>
    </source>
</evidence>
<sequence>KYYGAAFLGSLPLCVLKSGTVRQLPGEVAAWLKL</sequence>
<organism evidence="1">
    <name type="scientific">marine sediment metagenome</name>
    <dbReference type="NCBI Taxonomy" id="412755"/>
    <lineage>
        <taxon>unclassified sequences</taxon>
        <taxon>metagenomes</taxon>
        <taxon>ecological metagenomes</taxon>
    </lineage>
</organism>
<reference evidence="1" key="1">
    <citation type="journal article" date="2014" name="Front. Microbiol.">
        <title>High frequency of phylogenetically diverse reductive dehalogenase-homologous genes in deep subseafloor sedimentary metagenomes.</title>
        <authorList>
            <person name="Kawai M."/>
            <person name="Futagami T."/>
            <person name="Toyoda A."/>
            <person name="Takaki Y."/>
            <person name="Nishi S."/>
            <person name="Hori S."/>
            <person name="Arai W."/>
            <person name="Tsubouchi T."/>
            <person name="Morono Y."/>
            <person name="Uchiyama I."/>
            <person name="Ito T."/>
            <person name="Fujiyama A."/>
            <person name="Inagaki F."/>
            <person name="Takami H."/>
        </authorList>
    </citation>
    <scope>NUCLEOTIDE SEQUENCE</scope>
    <source>
        <strain evidence="1">Expedition CK06-06</strain>
    </source>
</reference>
<proteinExistence type="predicted"/>
<name>X1JTL2_9ZZZZ</name>
<feature type="non-terminal residue" evidence="1">
    <location>
        <position position="1"/>
    </location>
</feature>
<accession>X1JTL2</accession>
<protein>
    <submittedName>
        <fullName evidence="1">Uncharacterized protein</fullName>
    </submittedName>
</protein>